<evidence type="ECO:0000256" key="6">
    <source>
        <dbReference type="ARBA" id="ARBA00022822"/>
    </source>
</evidence>
<accession>A0A7X0H7V8</accession>
<dbReference type="PANTHER" id="PTHR42894:SF1">
    <property type="entry name" value="N-(5'-PHOSPHORIBOSYL)ANTHRANILATE ISOMERASE"/>
    <property type="match status" value="1"/>
</dbReference>
<dbReference type="InterPro" id="IPR013785">
    <property type="entry name" value="Aldolase_TIM"/>
</dbReference>
<evidence type="ECO:0000259" key="10">
    <source>
        <dbReference type="Pfam" id="PF00697"/>
    </source>
</evidence>
<reference evidence="11 12" key="1">
    <citation type="submission" date="2020-08" db="EMBL/GenBank/DDBJ databases">
        <title>Genomic Encyclopedia of Type Strains, Phase IV (KMG-IV): sequencing the most valuable type-strain genomes for metagenomic binning, comparative biology and taxonomic classification.</title>
        <authorList>
            <person name="Goeker M."/>
        </authorList>
    </citation>
    <scope>NUCLEOTIDE SEQUENCE [LARGE SCALE GENOMIC DNA]</scope>
    <source>
        <strain evidence="11 12">DSM 103725</strain>
    </source>
</reference>
<evidence type="ECO:0000256" key="2">
    <source>
        <dbReference type="ARBA" id="ARBA00004664"/>
    </source>
</evidence>
<evidence type="ECO:0000313" key="12">
    <source>
        <dbReference type="Proteomes" id="UP000541810"/>
    </source>
</evidence>
<dbReference type="GO" id="GO:0004640">
    <property type="term" value="F:phosphoribosylanthranilate isomerase activity"/>
    <property type="evidence" value="ECO:0007669"/>
    <property type="project" value="UniProtKB-UniRule"/>
</dbReference>
<dbReference type="Gene3D" id="3.20.20.70">
    <property type="entry name" value="Aldolase class I"/>
    <property type="match status" value="1"/>
</dbReference>
<comment type="pathway">
    <text evidence="2 9">Amino-acid biosynthesis; L-tryptophan biosynthesis; L-tryptophan from chorismate: step 3/5.</text>
</comment>
<dbReference type="PANTHER" id="PTHR42894">
    <property type="entry name" value="N-(5'-PHOSPHORIBOSYL)ANTHRANILATE ISOMERASE"/>
    <property type="match status" value="1"/>
</dbReference>
<keyword evidence="12" id="KW-1185">Reference proteome</keyword>
<dbReference type="Pfam" id="PF00697">
    <property type="entry name" value="PRAI"/>
    <property type="match status" value="1"/>
</dbReference>
<dbReference type="RefSeq" id="WP_184678395.1">
    <property type="nucleotide sequence ID" value="NZ_JACHGY010000001.1"/>
</dbReference>
<evidence type="ECO:0000256" key="3">
    <source>
        <dbReference type="ARBA" id="ARBA00012572"/>
    </source>
</evidence>
<dbReference type="SUPFAM" id="SSF51366">
    <property type="entry name" value="Ribulose-phoshate binding barrel"/>
    <property type="match status" value="1"/>
</dbReference>
<dbReference type="InterPro" id="IPR011060">
    <property type="entry name" value="RibuloseP-bd_barrel"/>
</dbReference>
<evidence type="ECO:0000256" key="9">
    <source>
        <dbReference type="HAMAP-Rule" id="MF_00135"/>
    </source>
</evidence>
<keyword evidence="5 9" id="KW-0028">Amino-acid biosynthesis</keyword>
<dbReference type="AlphaFoldDB" id="A0A7X0H7V8"/>
<comment type="caution">
    <text evidence="11">The sequence shown here is derived from an EMBL/GenBank/DDBJ whole genome shotgun (WGS) entry which is preliminary data.</text>
</comment>
<keyword evidence="6 9" id="KW-0822">Tryptophan biosynthesis</keyword>
<evidence type="ECO:0000256" key="5">
    <source>
        <dbReference type="ARBA" id="ARBA00022605"/>
    </source>
</evidence>
<dbReference type="Proteomes" id="UP000541810">
    <property type="component" value="Unassembled WGS sequence"/>
</dbReference>
<dbReference type="InterPro" id="IPR001240">
    <property type="entry name" value="PRAI_dom"/>
</dbReference>
<dbReference type="UniPathway" id="UPA00035">
    <property type="reaction ID" value="UER00042"/>
</dbReference>
<evidence type="ECO:0000256" key="7">
    <source>
        <dbReference type="ARBA" id="ARBA00023141"/>
    </source>
</evidence>
<evidence type="ECO:0000256" key="4">
    <source>
        <dbReference type="ARBA" id="ARBA00022272"/>
    </source>
</evidence>
<name>A0A7X0H7V8_9BACT</name>
<comment type="similarity">
    <text evidence="9">Belongs to the TrpF family.</text>
</comment>
<gene>
    <name evidence="9" type="primary">trpF</name>
    <name evidence="11" type="ORF">HNQ40_002708</name>
</gene>
<evidence type="ECO:0000313" key="11">
    <source>
        <dbReference type="EMBL" id="MBB6430902.1"/>
    </source>
</evidence>
<dbReference type="InterPro" id="IPR044643">
    <property type="entry name" value="TrpF_fam"/>
</dbReference>
<organism evidence="11 12">
    <name type="scientific">Algisphaera agarilytica</name>
    <dbReference type="NCBI Taxonomy" id="1385975"/>
    <lineage>
        <taxon>Bacteria</taxon>
        <taxon>Pseudomonadati</taxon>
        <taxon>Planctomycetota</taxon>
        <taxon>Phycisphaerae</taxon>
        <taxon>Phycisphaerales</taxon>
        <taxon>Phycisphaeraceae</taxon>
        <taxon>Algisphaera</taxon>
    </lineage>
</organism>
<evidence type="ECO:0000256" key="1">
    <source>
        <dbReference type="ARBA" id="ARBA00001164"/>
    </source>
</evidence>
<comment type="catalytic activity">
    <reaction evidence="1 9">
        <text>N-(5-phospho-beta-D-ribosyl)anthranilate = 1-(2-carboxyphenylamino)-1-deoxy-D-ribulose 5-phosphate</text>
        <dbReference type="Rhea" id="RHEA:21540"/>
        <dbReference type="ChEBI" id="CHEBI:18277"/>
        <dbReference type="ChEBI" id="CHEBI:58613"/>
        <dbReference type="EC" id="5.3.1.24"/>
    </reaction>
</comment>
<dbReference type="CDD" id="cd00405">
    <property type="entry name" value="PRAI"/>
    <property type="match status" value="1"/>
</dbReference>
<dbReference type="HAMAP" id="MF_00135">
    <property type="entry name" value="PRAI"/>
    <property type="match status" value="1"/>
</dbReference>
<dbReference type="GO" id="GO:0000162">
    <property type="term" value="P:L-tryptophan biosynthetic process"/>
    <property type="evidence" value="ECO:0007669"/>
    <property type="project" value="UniProtKB-UniRule"/>
</dbReference>
<evidence type="ECO:0000256" key="8">
    <source>
        <dbReference type="ARBA" id="ARBA00023235"/>
    </source>
</evidence>
<protein>
    <recommendedName>
        <fullName evidence="4 9">N-(5'-phosphoribosyl)anthranilate isomerase</fullName>
        <shortName evidence="9">PRAI</shortName>
        <ecNumber evidence="3 9">5.3.1.24</ecNumber>
    </recommendedName>
</protein>
<feature type="domain" description="N-(5'phosphoribosyl) anthranilate isomerase (PRAI)" evidence="10">
    <location>
        <begin position="4"/>
        <end position="200"/>
    </location>
</feature>
<keyword evidence="7 9" id="KW-0057">Aromatic amino acid biosynthesis</keyword>
<dbReference type="EMBL" id="JACHGY010000001">
    <property type="protein sequence ID" value="MBB6430902.1"/>
    <property type="molecule type" value="Genomic_DNA"/>
</dbReference>
<keyword evidence="8 9" id="KW-0413">Isomerase</keyword>
<dbReference type="EC" id="5.3.1.24" evidence="3 9"/>
<sequence>MKDVATAQAVVDAGADYLGLNFVEKSPRFVDVETARQIVALLPDHVEPVGLFCDHPADYVLATAEAVGLRTVQLHGHESPAYSQELGNLNLLKVFGFDRDTLSEHIADWKNHFGNVTALLIDTPPKPDAEITGGTGEVFDWESLAAMDFSQLPPLMLAGGLTPDNVGQAIRTVRPWAVDVSSGVESSRGVKDPAMIADFCAAVREADASLGVE</sequence>
<proteinExistence type="inferred from homology"/>